<sequence length="41" mass="4781">MNKDQREIGRNLRILRYAEEIGHVAKTCRYFGIGRASLRST</sequence>
<evidence type="ECO:0008006" key="3">
    <source>
        <dbReference type="Google" id="ProtNLM"/>
    </source>
</evidence>
<accession>A0A1M7DJ02</accession>
<name>A0A1M7DJ02_9RHOB</name>
<organism evidence="1 2">
    <name type="scientific">Roseovarius marisflavi</name>
    <dbReference type="NCBI Taxonomy" id="1054996"/>
    <lineage>
        <taxon>Bacteria</taxon>
        <taxon>Pseudomonadati</taxon>
        <taxon>Pseudomonadota</taxon>
        <taxon>Alphaproteobacteria</taxon>
        <taxon>Rhodobacterales</taxon>
        <taxon>Roseobacteraceae</taxon>
        <taxon>Roseovarius</taxon>
    </lineage>
</organism>
<keyword evidence="2" id="KW-1185">Reference proteome</keyword>
<proteinExistence type="predicted"/>
<gene>
    <name evidence="1" type="ORF">SAMN05444414_1422</name>
</gene>
<dbReference type="AlphaFoldDB" id="A0A1M7DJ02"/>
<dbReference type="Proteomes" id="UP000184191">
    <property type="component" value="Unassembled WGS sequence"/>
</dbReference>
<evidence type="ECO:0000313" key="1">
    <source>
        <dbReference type="EMBL" id="SHL79353.1"/>
    </source>
</evidence>
<evidence type="ECO:0000313" key="2">
    <source>
        <dbReference type="Proteomes" id="UP000184191"/>
    </source>
</evidence>
<dbReference type="EMBL" id="FRBN01000042">
    <property type="protein sequence ID" value="SHL79353.1"/>
    <property type="molecule type" value="Genomic_DNA"/>
</dbReference>
<reference evidence="2" key="1">
    <citation type="submission" date="2016-11" db="EMBL/GenBank/DDBJ databases">
        <authorList>
            <person name="Varghese N."/>
            <person name="Submissions S."/>
        </authorList>
    </citation>
    <scope>NUCLEOTIDE SEQUENCE [LARGE SCALE GENOMIC DNA]</scope>
    <source>
        <strain evidence="2">DSM 29327</strain>
    </source>
</reference>
<protein>
    <recommendedName>
        <fullName evidence="3">Transposase</fullName>
    </recommendedName>
</protein>